<dbReference type="Pfam" id="PF13302">
    <property type="entry name" value="Acetyltransf_3"/>
    <property type="match status" value="1"/>
</dbReference>
<proteinExistence type="predicted"/>
<evidence type="ECO:0000313" key="3">
    <source>
        <dbReference type="Proteomes" id="UP000246077"/>
    </source>
</evidence>
<dbReference type="Gene3D" id="3.40.630.30">
    <property type="match status" value="1"/>
</dbReference>
<accession>A0A317EE62</accession>
<dbReference type="CDD" id="cd04301">
    <property type="entry name" value="NAT_SF"/>
    <property type="match status" value="1"/>
</dbReference>
<dbReference type="PROSITE" id="PS51186">
    <property type="entry name" value="GNAT"/>
    <property type="match status" value="1"/>
</dbReference>
<organism evidence="2 3">
    <name type="scientific">Zavarzinia compransoris</name>
    <dbReference type="NCBI Taxonomy" id="1264899"/>
    <lineage>
        <taxon>Bacteria</taxon>
        <taxon>Pseudomonadati</taxon>
        <taxon>Pseudomonadota</taxon>
        <taxon>Alphaproteobacteria</taxon>
        <taxon>Rhodospirillales</taxon>
        <taxon>Zavarziniaceae</taxon>
        <taxon>Zavarzinia</taxon>
    </lineage>
</organism>
<dbReference type="AlphaFoldDB" id="A0A317EE62"/>
<keyword evidence="3" id="KW-1185">Reference proteome</keyword>
<protein>
    <submittedName>
        <fullName evidence="2">N-acetyltransferase</fullName>
    </submittedName>
</protein>
<dbReference type="Proteomes" id="UP000246077">
    <property type="component" value="Unassembled WGS sequence"/>
</dbReference>
<sequence>MSAPELSCRRLVLRALQPEDVPGLGRLNSDPRVTRYLNTEPMTLAEATDRARRHWPDLHDGRFGLWAIARRDDGRLVGTASLDPFGDGRGAAEIAYRLLPEAWGRGLAGEAAARLIDHGFSTLGVRQVNAVAHPRNAASQSILERLGLRYTGLCRAHGFMFARLFRRDRLPPR</sequence>
<dbReference type="OrthoDB" id="6293260at2"/>
<dbReference type="InterPro" id="IPR051531">
    <property type="entry name" value="N-acetyltransferase"/>
</dbReference>
<feature type="domain" description="N-acetyltransferase" evidence="1">
    <location>
        <begin position="11"/>
        <end position="171"/>
    </location>
</feature>
<dbReference type="InterPro" id="IPR016181">
    <property type="entry name" value="Acyl_CoA_acyltransferase"/>
</dbReference>
<dbReference type="GO" id="GO:0016747">
    <property type="term" value="F:acyltransferase activity, transferring groups other than amino-acyl groups"/>
    <property type="evidence" value="ECO:0007669"/>
    <property type="project" value="InterPro"/>
</dbReference>
<dbReference type="InterPro" id="IPR000182">
    <property type="entry name" value="GNAT_dom"/>
</dbReference>
<dbReference type="RefSeq" id="WP_109919675.1">
    <property type="nucleotide sequence ID" value="NZ_QGLF01000001.1"/>
</dbReference>
<dbReference type="PANTHER" id="PTHR43792">
    <property type="entry name" value="GNAT FAMILY, PUTATIVE (AFU_ORTHOLOGUE AFUA_3G00765)-RELATED-RELATED"/>
    <property type="match status" value="1"/>
</dbReference>
<name>A0A317EE62_9PROT</name>
<comment type="caution">
    <text evidence="2">The sequence shown here is derived from an EMBL/GenBank/DDBJ whole genome shotgun (WGS) entry which is preliminary data.</text>
</comment>
<keyword evidence="2" id="KW-0808">Transferase</keyword>
<reference evidence="3" key="1">
    <citation type="submission" date="2018-05" db="EMBL/GenBank/DDBJ databases">
        <title>Zavarzinia sp. HR-AS.</title>
        <authorList>
            <person name="Lee Y."/>
            <person name="Jeon C.O."/>
        </authorList>
    </citation>
    <scope>NUCLEOTIDE SEQUENCE [LARGE SCALE GENOMIC DNA]</scope>
    <source>
        <strain evidence="3">DSM 1231</strain>
    </source>
</reference>
<gene>
    <name evidence="2" type="ORF">DKG75_03495</name>
</gene>
<dbReference type="PANTHER" id="PTHR43792:SF1">
    <property type="entry name" value="N-ACETYLTRANSFERASE DOMAIN-CONTAINING PROTEIN"/>
    <property type="match status" value="1"/>
</dbReference>
<evidence type="ECO:0000259" key="1">
    <source>
        <dbReference type="PROSITE" id="PS51186"/>
    </source>
</evidence>
<dbReference type="SUPFAM" id="SSF55729">
    <property type="entry name" value="Acyl-CoA N-acyltransferases (Nat)"/>
    <property type="match status" value="1"/>
</dbReference>
<dbReference type="EMBL" id="QGLF01000001">
    <property type="protein sequence ID" value="PWR23643.1"/>
    <property type="molecule type" value="Genomic_DNA"/>
</dbReference>
<evidence type="ECO:0000313" key="2">
    <source>
        <dbReference type="EMBL" id="PWR23643.1"/>
    </source>
</evidence>